<evidence type="ECO:0000256" key="4">
    <source>
        <dbReference type="SAM" id="Phobius"/>
    </source>
</evidence>
<dbReference type="Proteomes" id="UP000465609">
    <property type="component" value="Chromosome"/>
</dbReference>
<accession>A0ABM7I9Q3</accession>
<dbReference type="EMBL" id="AP022577">
    <property type="protein sequence ID" value="BBX83368.1"/>
    <property type="molecule type" value="Genomic_DNA"/>
</dbReference>
<keyword evidence="3" id="KW-0175">Coiled coil</keyword>
<keyword evidence="4" id="KW-1133">Transmembrane helix</keyword>
<reference evidence="5 6" key="1">
    <citation type="journal article" date="2019" name="Emerg. Microbes Infect.">
        <title>Comprehensive subspecies identification of 175 nontuberculous mycobacteria species based on 7547 genomic profiles.</title>
        <authorList>
            <person name="Matsumoto Y."/>
            <person name="Kinjo T."/>
            <person name="Motooka D."/>
            <person name="Nabeya D."/>
            <person name="Jung N."/>
            <person name="Uechi K."/>
            <person name="Horii T."/>
            <person name="Iida T."/>
            <person name="Fujita J."/>
            <person name="Nakamura S."/>
        </authorList>
    </citation>
    <scope>NUCLEOTIDE SEQUENCE [LARGE SCALE GENOMIC DNA]</scope>
    <source>
        <strain evidence="5 6">JCM 15296</strain>
    </source>
</reference>
<name>A0ABM7I9Q3_9MYCO</name>
<evidence type="ECO:0000256" key="1">
    <source>
        <dbReference type="ARBA" id="ARBA00004370"/>
    </source>
</evidence>
<keyword evidence="6" id="KW-1185">Reference proteome</keyword>
<evidence type="ECO:0000256" key="2">
    <source>
        <dbReference type="ARBA" id="ARBA00023136"/>
    </source>
</evidence>
<feature type="coiled-coil region" evidence="3">
    <location>
        <begin position="54"/>
        <end position="83"/>
    </location>
</feature>
<protein>
    <recommendedName>
        <fullName evidence="7">Mce associated membrane protein</fullName>
    </recommendedName>
</protein>
<evidence type="ECO:0000313" key="5">
    <source>
        <dbReference type="EMBL" id="BBX83368.1"/>
    </source>
</evidence>
<dbReference type="PANTHER" id="PTHR37042">
    <property type="entry name" value="OUTER MEMBRANE PROTEIN RV1973"/>
    <property type="match status" value="1"/>
</dbReference>
<gene>
    <name evidence="5" type="ORF">MAUB_12410</name>
</gene>
<keyword evidence="4" id="KW-0812">Transmembrane</keyword>
<dbReference type="PANTHER" id="PTHR37042:SF4">
    <property type="entry name" value="OUTER MEMBRANE PROTEIN RV1973"/>
    <property type="match status" value="1"/>
</dbReference>
<evidence type="ECO:0000256" key="3">
    <source>
        <dbReference type="SAM" id="Coils"/>
    </source>
</evidence>
<keyword evidence="2 4" id="KW-0472">Membrane</keyword>
<comment type="subcellular location">
    <subcellularLocation>
        <location evidence="1">Membrane</location>
    </subcellularLocation>
</comment>
<feature type="transmembrane region" description="Helical" evidence="4">
    <location>
        <begin position="136"/>
        <end position="158"/>
    </location>
</feature>
<evidence type="ECO:0008006" key="7">
    <source>
        <dbReference type="Google" id="ProtNLM"/>
    </source>
</evidence>
<proteinExistence type="predicted"/>
<evidence type="ECO:0000313" key="6">
    <source>
        <dbReference type="Proteomes" id="UP000465609"/>
    </source>
</evidence>
<sequence>MALHREFGCDVRMADGRHNGVRRVGGTGLRLMTPKSAMADELAHAPNDDPAILAEEAEAEAEAAEAAAEAARARARAIRLRRQAQATAAAVDEAPVAAVELNEPEVDDAAAVGDPDLVGEPADPSESPRWRSLRGVLAVGVAALLIVALLGISAAIIWHHRGVEADRQRAAEFTAAARLGVVNMTSLDFNNAKEGVQHILDSSTGEFKADFASRATDFVKVVQESKVVTNGTVNLTAVQSMSEDSAVVLVAATSEVTNSAGAKNDPRAWRLKVTVSRDGGVLKMAKVEFVP</sequence>
<organism evidence="5 6">
    <name type="scientific">Mycolicibacterium aubagnense</name>
    <dbReference type="NCBI Taxonomy" id="319707"/>
    <lineage>
        <taxon>Bacteria</taxon>
        <taxon>Bacillati</taxon>
        <taxon>Actinomycetota</taxon>
        <taxon>Actinomycetes</taxon>
        <taxon>Mycobacteriales</taxon>
        <taxon>Mycobacteriaceae</taxon>
        <taxon>Mycolicibacterium</taxon>
    </lineage>
</organism>